<evidence type="ECO:0000259" key="2">
    <source>
        <dbReference type="PROSITE" id="PS50112"/>
    </source>
</evidence>
<reference evidence="3 4" key="1">
    <citation type="submission" date="2019-12" db="EMBL/GenBank/DDBJ databases">
        <title>Comparative genomics gives insights into the taxonomy of the Azoarcus-Aromatoleum group and reveals separate origins of nif in the plant-associated Azoarcus and non-plant-associated Aromatoleum sub-groups.</title>
        <authorList>
            <person name="Lafos M."/>
            <person name="Maluk M."/>
            <person name="Batista M."/>
            <person name="Junghare M."/>
            <person name="Carmona M."/>
            <person name="Faoro H."/>
            <person name="Cruz L.M."/>
            <person name="Battistoni F."/>
            <person name="De Souza E."/>
            <person name="Pedrosa F."/>
            <person name="Chen W.-M."/>
            <person name="Poole P.S."/>
            <person name="Dixon R.A."/>
            <person name="James E.K."/>
        </authorList>
    </citation>
    <scope>NUCLEOTIDE SEQUENCE [LARGE SCALE GENOMIC DNA]</scope>
    <source>
        <strain evidence="3 4">PbN1</strain>
    </source>
</reference>
<keyword evidence="4" id="KW-1185">Reference proteome</keyword>
<dbReference type="PROSITE" id="PS50112">
    <property type="entry name" value="PAS"/>
    <property type="match status" value="1"/>
</dbReference>
<name>A0ABX1NXT4_9RHOO</name>
<feature type="region of interest" description="Disordered" evidence="1">
    <location>
        <begin position="247"/>
        <end position="269"/>
    </location>
</feature>
<dbReference type="Pfam" id="PF13426">
    <property type="entry name" value="PAS_9"/>
    <property type="match status" value="1"/>
</dbReference>
<feature type="region of interest" description="Disordered" evidence="1">
    <location>
        <begin position="1"/>
        <end position="20"/>
    </location>
</feature>
<sequence>MPAQMNAVRRPEGNDDPEEPFIPDFSEGMETGLYLALFELFDEGLVITGDEVVLEANSAACRLLERDYRQVAGRPLADLFPSEREFLDARARLFIRGETRGSLRVSLPEKRDRELRFVAAARLRPGLHALILSPAQGAESPFAPPSVDTVWPRLAAALEQPVIVIDDQGRVAAANAAALGTLGFARADLVGHVLESRLAVTWPARGEPQLVRIETPGSAEPLSGRILPGPKPEWQLLILPPASRTKVASKPATARRGDAPRHGAAPDNGASMERMFADCPLPTLLCEGPELRIFAASASAVKAYGYPYERLCRMRLADLRCEAENGRGLAESGIWRHRHANGTTFDATIVAYRVDAAGHPDAMVVMHGHPAAAP</sequence>
<feature type="domain" description="PAS" evidence="2">
    <location>
        <begin position="153"/>
        <end position="191"/>
    </location>
</feature>
<comment type="caution">
    <text evidence="3">The sequence shown here is derived from an EMBL/GenBank/DDBJ whole genome shotgun (WGS) entry which is preliminary data.</text>
</comment>
<dbReference type="InterPro" id="IPR035965">
    <property type="entry name" value="PAS-like_dom_sf"/>
</dbReference>
<dbReference type="InterPro" id="IPR013767">
    <property type="entry name" value="PAS_fold"/>
</dbReference>
<proteinExistence type="predicted"/>
<organism evidence="3 4">
    <name type="scientific">Aromatoleum bremense</name>
    <dbReference type="NCBI Taxonomy" id="76115"/>
    <lineage>
        <taxon>Bacteria</taxon>
        <taxon>Pseudomonadati</taxon>
        <taxon>Pseudomonadota</taxon>
        <taxon>Betaproteobacteria</taxon>
        <taxon>Rhodocyclales</taxon>
        <taxon>Rhodocyclaceae</taxon>
        <taxon>Aromatoleum</taxon>
    </lineage>
</organism>
<evidence type="ECO:0000313" key="4">
    <source>
        <dbReference type="Proteomes" id="UP000633943"/>
    </source>
</evidence>
<dbReference type="Proteomes" id="UP000633943">
    <property type="component" value="Unassembled WGS sequence"/>
</dbReference>
<dbReference type="SUPFAM" id="SSF55785">
    <property type="entry name" value="PYP-like sensor domain (PAS domain)"/>
    <property type="match status" value="2"/>
</dbReference>
<gene>
    <name evidence="3" type="ORF">GPA24_14645</name>
</gene>
<dbReference type="Gene3D" id="3.30.450.20">
    <property type="entry name" value="PAS domain"/>
    <property type="match status" value="1"/>
</dbReference>
<dbReference type="InterPro" id="IPR000014">
    <property type="entry name" value="PAS"/>
</dbReference>
<evidence type="ECO:0000313" key="3">
    <source>
        <dbReference type="EMBL" id="NMG16752.1"/>
    </source>
</evidence>
<dbReference type="SMART" id="SM00091">
    <property type="entry name" value="PAS"/>
    <property type="match status" value="3"/>
</dbReference>
<protein>
    <submittedName>
        <fullName evidence="3">PAS domain-containing protein</fullName>
    </submittedName>
</protein>
<evidence type="ECO:0000256" key="1">
    <source>
        <dbReference type="SAM" id="MobiDB-lite"/>
    </source>
</evidence>
<accession>A0ABX1NXT4</accession>
<dbReference type="EMBL" id="WTVP01000046">
    <property type="protein sequence ID" value="NMG16752.1"/>
    <property type="molecule type" value="Genomic_DNA"/>
</dbReference>
<dbReference type="RefSeq" id="WP_169203321.1">
    <property type="nucleotide sequence ID" value="NZ_CP059467.1"/>
</dbReference>
<dbReference type="Pfam" id="PF00989">
    <property type="entry name" value="PAS"/>
    <property type="match status" value="1"/>
</dbReference>
<dbReference type="CDD" id="cd00130">
    <property type="entry name" value="PAS"/>
    <property type="match status" value="1"/>
</dbReference>